<dbReference type="Gene3D" id="1.20.1720.10">
    <property type="entry name" value="Multidrug resistance protein D"/>
    <property type="match status" value="1"/>
</dbReference>
<feature type="domain" description="Major facilitator superfamily (MFS) profile" evidence="12">
    <location>
        <begin position="22"/>
        <end position="408"/>
    </location>
</feature>
<keyword evidence="8 10" id="KW-1133">Transmembrane helix</keyword>
<evidence type="ECO:0000259" key="12">
    <source>
        <dbReference type="PROSITE" id="PS50850"/>
    </source>
</evidence>
<dbReference type="GO" id="GO:1990961">
    <property type="term" value="P:xenobiotic detoxification by transmembrane export across the plasma membrane"/>
    <property type="evidence" value="ECO:0007669"/>
    <property type="project" value="InterPro"/>
</dbReference>
<feature type="transmembrane region" description="Helical" evidence="10">
    <location>
        <begin position="353"/>
        <end position="374"/>
    </location>
</feature>
<feature type="transmembrane region" description="Helical" evidence="10">
    <location>
        <begin position="173"/>
        <end position="193"/>
    </location>
</feature>
<evidence type="ECO:0000313" key="13">
    <source>
        <dbReference type="EMBL" id="SDW20468.1"/>
    </source>
</evidence>
<evidence type="ECO:0000256" key="5">
    <source>
        <dbReference type="ARBA" id="ARBA00022448"/>
    </source>
</evidence>
<dbReference type="OrthoDB" id="9800416at2"/>
<feature type="transmembrane region" description="Helical" evidence="10">
    <location>
        <begin position="88"/>
        <end position="105"/>
    </location>
</feature>
<keyword evidence="10" id="KW-0997">Cell inner membrane</keyword>
<keyword evidence="7 10" id="KW-0812">Transmembrane</keyword>
<feature type="region of interest" description="Disordered" evidence="11">
    <location>
        <begin position="421"/>
        <end position="442"/>
    </location>
</feature>
<accession>A0A1H2RMJ4</accession>
<dbReference type="PRINTS" id="PR01035">
    <property type="entry name" value="TCRTETA"/>
</dbReference>
<keyword evidence="5 10" id="KW-0813">Transport</keyword>
<evidence type="ECO:0000256" key="7">
    <source>
        <dbReference type="ARBA" id="ARBA00022692"/>
    </source>
</evidence>
<dbReference type="GO" id="GO:0042910">
    <property type="term" value="F:xenobiotic transmembrane transporter activity"/>
    <property type="evidence" value="ECO:0007669"/>
    <property type="project" value="InterPro"/>
</dbReference>
<protein>
    <recommendedName>
        <fullName evidence="10">Bcr/CflA family efflux transporter</fullName>
    </recommendedName>
</protein>
<comment type="caution">
    <text evidence="10">Lacks conserved residue(s) required for the propagation of feature annotation.</text>
</comment>
<dbReference type="GO" id="GO:0005886">
    <property type="term" value="C:plasma membrane"/>
    <property type="evidence" value="ECO:0007669"/>
    <property type="project" value="UniProtKB-SubCell"/>
</dbReference>
<proteinExistence type="inferred from homology"/>
<gene>
    <name evidence="13" type="ORF">SAMN05444336_101403</name>
</gene>
<dbReference type="PROSITE" id="PS00216">
    <property type="entry name" value="SUGAR_TRANSPORT_1"/>
    <property type="match status" value="1"/>
</dbReference>
<evidence type="ECO:0000256" key="3">
    <source>
        <dbReference type="ARBA" id="ARBA00006236"/>
    </source>
</evidence>
<dbReference type="AlphaFoldDB" id="A0A1H2RMJ4"/>
<dbReference type="InterPro" id="IPR050189">
    <property type="entry name" value="MFS_Efflux_Transporters"/>
</dbReference>
<evidence type="ECO:0000256" key="9">
    <source>
        <dbReference type="ARBA" id="ARBA00023136"/>
    </source>
</evidence>
<feature type="transmembrane region" description="Helical" evidence="10">
    <location>
        <begin position="222"/>
        <end position="246"/>
    </location>
</feature>
<dbReference type="NCBIfam" id="TIGR00710">
    <property type="entry name" value="efflux_Bcr_CflA"/>
    <property type="match status" value="1"/>
</dbReference>
<dbReference type="PANTHER" id="PTHR43124:SF3">
    <property type="entry name" value="CHLORAMPHENICOL EFFLUX PUMP RV0191"/>
    <property type="match status" value="1"/>
</dbReference>
<evidence type="ECO:0000256" key="4">
    <source>
        <dbReference type="ARBA" id="ARBA00007520"/>
    </source>
</evidence>
<evidence type="ECO:0000256" key="2">
    <source>
        <dbReference type="ARBA" id="ARBA00004651"/>
    </source>
</evidence>
<dbReference type="InterPro" id="IPR036259">
    <property type="entry name" value="MFS_trans_sf"/>
</dbReference>
<feature type="transmembrane region" description="Helical" evidence="10">
    <location>
        <begin position="288"/>
        <end position="309"/>
    </location>
</feature>
<dbReference type="Proteomes" id="UP000199118">
    <property type="component" value="Unassembled WGS sequence"/>
</dbReference>
<dbReference type="PROSITE" id="PS50850">
    <property type="entry name" value="MFS"/>
    <property type="match status" value="1"/>
</dbReference>
<dbReference type="EMBL" id="FNMZ01000001">
    <property type="protein sequence ID" value="SDW20468.1"/>
    <property type="molecule type" value="Genomic_DNA"/>
</dbReference>
<dbReference type="InterPro" id="IPR011701">
    <property type="entry name" value="MFS"/>
</dbReference>
<dbReference type="InterPro" id="IPR020846">
    <property type="entry name" value="MFS_dom"/>
</dbReference>
<feature type="transmembrane region" description="Helical" evidence="10">
    <location>
        <begin position="145"/>
        <end position="167"/>
    </location>
</feature>
<dbReference type="Pfam" id="PF07690">
    <property type="entry name" value="MFS_1"/>
    <property type="match status" value="1"/>
</dbReference>
<dbReference type="CDD" id="cd17320">
    <property type="entry name" value="MFS_MdfA_MDR_like"/>
    <property type="match status" value="1"/>
</dbReference>
<evidence type="ECO:0000313" key="14">
    <source>
        <dbReference type="Proteomes" id="UP000199118"/>
    </source>
</evidence>
<organism evidence="13 14">
    <name type="scientific">Albimonas donghaensis</name>
    <dbReference type="NCBI Taxonomy" id="356660"/>
    <lineage>
        <taxon>Bacteria</taxon>
        <taxon>Pseudomonadati</taxon>
        <taxon>Pseudomonadota</taxon>
        <taxon>Alphaproteobacteria</taxon>
        <taxon>Rhodobacterales</taxon>
        <taxon>Paracoccaceae</taxon>
        <taxon>Albimonas</taxon>
    </lineage>
</organism>
<evidence type="ECO:0000256" key="8">
    <source>
        <dbReference type="ARBA" id="ARBA00022989"/>
    </source>
</evidence>
<keyword evidence="14" id="KW-1185">Reference proteome</keyword>
<evidence type="ECO:0000256" key="11">
    <source>
        <dbReference type="SAM" id="MobiDB-lite"/>
    </source>
</evidence>
<feature type="transmembrane region" description="Helical" evidence="10">
    <location>
        <begin position="380"/>
        <end position="402"/>
    </location>
</feature>
<feature type="transmembrane region" description="Helical" evidence="10">
    <location>
        <begin position="53"/>
        <end position="76"/>
    </location>
</feature>
<evidence type="ECO:0000256" key="1">
    <source>
        <dbReference type="ARBA" id="ARBA00003279"/>
    </source>
</evidence>
<feature type="transmembrane region" description="Helical" evidence="10">
    <location>
        <begin position="315"/>
        <end position="332"/>
    </location>
</feature>
<dbReference type="InterPro" id="IPR001958">
    <property type="entry name" value="Tet-R_TetA/multi-R_MdtG-like"/>
</dbReference>
<feature type="transmembrane region" description="Helical" evidence="10">
    <location>
        <begin position="258"/>
        <end position="276"/>
    </location>
</feature>
<evidence type="ECO:0000256" key="10">
    <source>
        <dbReference type="RuleBase" id="RU365088"/>
    </source>
</evidence>
<dbReference type="RefSeq" id="WP_092679455.1">
    <property type="nucleotide sequence ID" value="NZ_FNMZ01000001.1"/>
</dbReference>
<sequence>MTLADPAPTRPARIFDRSTPPAIITLVVMAGLGALSMNIFLPSMPGMAAYFEVEYAVMQLAISAYLTVMAAVQLLIGPLSDRYGRRPVVLGAFAIFTVATLGCILAPTIEIFMACRMAQAGVSAGLVLSRAMVRDMVGPEKSASMIGYVTMCMAVAPMIGPMIGGALEQTWGWHANFIVLLVFGIAATALCWADAGETNRHRSASFTEQFRAYPELFASRRFWGYALACAFASGAFFTFMGGAPYVATEMLGLSPSELGFYFGFIAGGYMSGNFLSGRYSQRVGLNRMILTGTLVSTCAMLGCLVMFLAGLAHPLALFGPVFVMGMGNGMTMPNAMAGSLSVRPQLAGSASGLGSTLMMGGGAALSAATGALLGPETGPWPLIGMMLLTGVLSTLSILYVMAVERRRLREEIAVAREAEARARHVGEARPQSMPGMQDLRGR</sequence>
<comment type="similarity">
    <text evidence="4">Belongs to the major facilitator superfamily. TCR/Tet family.</text>
</comment>
<comment type="function">
    <text evidence="1">Resistance to tetracycline by an active tetracycline efflux. This is an energy-dependent process that decreases the accumulation of the antibiotic in whole cells. This protein functions as a metal-tetracycline/H(+) antiporter.</text>
</comment>
<dbReference type="InterPro" id="IPR004812">
    <property type="entry name" value="Efflux_drug-R_Bcr/CmlA"/>
</dbReference>
<feature type="transmembrane region" description="Helical" evidence="10">
    <location>
        <begin position="21"/>
        <end position="41"/>
    </location>
</feature>
<keyword evidence="6" id="KW-1003">Cell membrane</keyword>
<dbReference type="InterPro" id="IPR005829">
    <property type="entry name" value="Sugar_transporter_CS"/>
</dbReference>
<dbReference type="SUPFAM" id="SSF103473">
    <property type="entry name" value="MFS general substrate transporter"/>
    <property type="match status" value="1"/>
</dbReference>
<reference evidence="13 14" key="1">
    <citation type="submission" date="2016-10" db="EMBL/GenBank/DDBJ databases">
        <authorList>
            <person name="de Groot N.N."/>
        </authorList>
    </citation>
    <scope>NUCLEOTIDE SEQUENCE [LARGE SCALE GENOMIC DNA]</scope>
    <source>
        <strain evidence="13 14">DSM 17890</strain>
    </source>
</reference>
<evidence type="ECO:0000256" key="6">
    <source>
        <dbReference type="ARBA" id="ARBA00022475"/>
    </source>
</evidence>
<name>A0A1H2RMJ4_9RHOB</name>
<keyword evidence="9 10" id="KW-0472">Membrane</keyword>
<comment type="similarity">
    <text evidence="3 10">Belongs to the major facilitator superfamily. Bcr/CmlA family.</text>
</comment>
<comment type="subcellular location">
    <subcellularLocation>
        <location evidence="10">Cell inner membrane</location>
        <topology evidence="10">Multi-pass membrane protein</topology>
    </subcellularLocation>
    <subcellularLocation>
        <location evidence="2">Cell membrane</location>
        <topology evidence="2">Multi-pass membrane protein</topology>
    </subcellularLocation>
</comment>
<dbReference type="PANTHER" id="PTHR43124">
    <property type="entry name" value="PURINE EFFLUX PUMP PBUE"/>
    <property type="match status" value="1"/>
</dbReference>